<dbReference type="InterPro" id="IPR036396">
    <property type="entry name" value="Cyt_P450_sf"/>
</dbReference>
<dbReference type="InterPro" id="IPR001128">
    <property type="entry name" value="Cyt_P450"/>
</dbReference>
<evidence type="ECO:0000256" key="1">
    <source>
        <dbReference type="ARBA" id="ARBA00001971"/>
    </source>
</evidence>
<sequence length="500" mass="56909">MASAQLNSAFETLLAGISLDFLPGPTTWAMSRGPCEISNVRGRILKDIARLHEKYGEVVRVGPDAVIFNNPDAWGEIYAHKPGKGVFPKDPLRHTRELWIHGAPDVFTAEDTDHPRLRRLINPAFSSKALREQEPLIQANVNLLITRLQEQMGSDSTGVVDMNEWINWTTFDLIGDLAFGETFDCLKTGGYHPWVALICSSIKTVSILGSIKQWPWIEAVWQFLIGGIMIRAMRQFHQLVIEKVDRRLSRAKGRNDFLQSILDHKDTEKSMTQDELYSNAALLVMAGTETSATTLAGTIYHLARNQQVLLPLQDELRATFKSEDEMTFKTVSDIPNLLAALHESMRMYPSVAVTNPRRVPKGGASVIGKWLPENTTVGTYQWVVYNSSTNFRDPGTFDPSRWQGNPYYENDRREIFKPFSVGPKSCPQLLVMHGWMDFADYSLNRLAYAEMQLILVKLIWKFDILLADEKNVWTDQKVHWSWMRVPLMIKLKERKGSLSK</sequence>
<dbReference type="RefSeq" id="XP_031006104.1">
    <property type="nucleotide sequence ID" value="XM_031148358.1"/>
</dbReference>
<keyword evidence="7 9" id="KW-0503">Monooxygenase</keyword>
<evidence type="ECO:0000256" key="8">
    <source>
        <dbReference type="PIRSR" id="PIRSR602401-1"/>
    </source>
</evidence>
<dbReference type="Proteomes" id="UP000431533">
    <property type="component" value="Unassembled WGS sequence"/>
</dbReference>
<proteinExistence type="inferred from homology"/>
<dbReference type="Pfam" id="PF00067">
    <property type="entry name" value="p450"/>
    <property type="match status" value="1"/>
</dbReference>
<dbReference type="EMBL" id="QGMH01000051">
    <property type="protein sequence ID" value="TVY27316.1"/>
    <property type="molecule type" value="Genomic_DNA"/>
</dbReference>
<dbReference type="GO" id="GO:0004497">
    <property type="term" value="F:monooxygenase activity"/>
    <property type="evidence" value="ECO:0007669"/>
    <property type="project" value="UniProtKB-KW"/>
</dbReference>
<comment type="cofactor">
    <cofactor evidence="1 8">
        <name>heme</name>
        <dbReference type="ChEBI" id="CHEBI:30413"/>
    </cofactor>
</comment>
<dbReference type="InterPro" id="IPR050121">
    <property type="entry name" value="Cytochrome_P450_monoxygenase"/>
</dbReference>
<keyword evidence="3 8" id="KW-0349">Heme</keyword>
<evidence type="ECO:0000313" key="9">
    <source>
        <dbReference type="EMBL" id="TVY27316.1"/>
    </source>
</evidence>
<evidence type="ECO:0000256" key="6">
    <source>
        <dbReference type="ARBA" id="ARBA00023004"/>
    </source>
</evidence>
<protein>
    <submittedName>
        <fullName evidence="9">Putative sterigmatocystin biosynthesis P450 monooxygenase</fullName>
    </submittedName>
</protein>
<dbReference type="PRINTS" id="PR00463">
    <property type="entry name" value="EP450I"/>
</dbReference>
<dbReference type="GO" id="GO:0016705">
    <property type="term" value="F:oxidoreductase activity, acting on paired donors, with incorporation or reduction of molecular oxygen"/>
    <property type="evidence" value="ECO:0007669"/>
    <property type="project" value="InterPro"/>
</dbReference>
<organism evidence="9 10">
    <name type="scientific">Lachnellula hyalina</name>
    <dbReference type="NCBI Taxonomy" id="1316788"/>
    <lineage>
        <taxon>Eukaryota</taxon>
        <taxon>Fungi</taxon>
        <taxon>Dikarya</taxon>
        <taxon>Ascomycota</taxon>
        <taxon>Pezizomycotina</taxon>
        <taxon>Leotiomycetes</taxon>
        <taxon>Helotiales</taxon>
        <taxon>Lachnaceae</taxon>
        <taxon>Lachnellula</taxon>
    </lineage>
</organism>
<dbReference type="AlphaFoldDB" id="A0A8H8R3E1"/>
<dbReference type="PRINTS" id="PR00385">
    <property type="entry name" value="P450"/>
</dbReference>
<comment type="caution">
    <text evidence="9">The sequence shown here is derived from an EMBL/GenBank/DDBJ whole genome shotgun (WGS) entry which is preliminary data.</text>
</comment>
<dbReference type="CDD" id="cd11058">
    <property type="entry name" value="CYP60B-like"/>
    <property type="match status" value="1"/>
</dbReference>
<keyword evidence="10" id="KW-1185">Reference proteome</keyword>
<dbReference type="GO" id="GO:0020037">
    <property type="term" value="F:heme binding"/>
    <property type="evidence" value="ECO:0007669"/>
    <property type="project" value="InterPro"/>
</dbReference>
<dbReference type="InterPro" id="IPR002401">
    <property type="entry name" value="Cyt_P450_E_grp-I"/>
</dbReference>
<dbReference type="PANTHER" id="PTHR24305">
    <property type="entry name" value="CYTOCHROME P450"/>
    <property type="match status" value="1"/>
</dbReference>
<accession>A0A8H8R3E1</accession>
<feature type="binding site" description="axial binding residue" evidence="8">
    <location>
        <position position="426"/>
    </location>
    <ligand>
        <name>heme</name>
        <dbReference type="ChEBI" id="CHEBI:30413"/>
    </ligand>
    <ligandPart>
        <name>Fe</name>
        <dbReference type="ChEBI" id="CHEBI:18248"/>
    </ligandPart>
</feature>
<dbReference type="PANTHER" id="PTHR24305:SF230">
    <property type="entry name" value="P450, PUTATIVE (EUROFUNG)-RELATED"/>
    <property type="match status" value="1"/>
</dbReference>
<name>A0A8H8R3E1_9HELO</name>
<evidence type="ECO:0000313" key="10">
    <source>
        <dbReference type="Proteomes" id="UP000431533"/>
    </source>
</evidence>
<keyword evidence="5" id="KW-0560">Oxidoreductase</keyword>
<dbReference type="Gene3D" id="1.10.630.10">
    <property type="entry name" value="Cytochrome P450"/>
    <property type="match status" value="1"/>
</dbReference>
<comment type="similarity">
    <text evidence="2">Belongs to the cytochrome P450 family.</text>
</comment>
<dbReference type="GO" id="GO:0005506">
    <property type="term" value="F:iron ion binding"/>
    <property type="evidence" value="ECO:0007669"/>
    <property type="project" value="InterPro"/>
</dbReference>
<evidence type="ECO:0000256" key="2">
    <source>
        <dbReference type="ARBA" id="ARBA00010617"/>
    </source>
</evidence>
<reference evidence="9 10" key="1">
    <citation type="submission" date="2018-05" db="EMBL/GenBank/DDBJ databases">
        <title>Genome sequencing and assembly of the regulated plant pathogen Lachnellula willkommii and related sister species for the development of diagnostic species identification markers.</title>
        <authorList>
            <person name="Giroux E."/>
            <person name="Bilodeau G."/>
        </authorList>
    </citation>
    <scope>NUCLEOTIDE SEQUENCE [LARGE SCALE GENOMIC DNA]</scope>
    <source>
        <strain evidence="9 10">CBS 185.66</strain>
    </source>
</reference>
<dbReference type="SUPFAM" id="SSF48264">
    <property type="entry name" value="Cytochrome P450"/>
    <property type="match status" value="1"/>
</dbReference>
<evidence type="ECO:0000256" key="4">
    <source>
        <dbReference type="ARBA" id="ARBA00022723"/>
    </source>
</evidence>
<keyword evidence="4 8" id="KW-0479">Metal-binding</keyword>
<gene>
    <name evidence="9" type="primary">stcF_1</name>
    <name evidence="9" type="ORF">LHYA1_G003387</name>
</gene>
<evidence type="ECO:0000256" key="5">
    <source>
        <dbReference type="ARBA" id="ARBA00023002"/>
    </source>
</evidence>
<dbReference type="GeneID" id="41983585"/>
<evidence type="ECO:0000256" key="3">
    <source>
        <dbReference type="ARBA" id="ARBA00022617"/>
    </source>
</evidence>
<keyword evidence="6 8" id="KW-0408">Iron</keyword>
<dbReference type="OrthoDB" id="1470350at2759"/>
<evidence type="ECO:0000256" key="7">
    <source>
        <dbReference type="ARBA" id="ARBA00023033"/>
    </source>
</evidence>